<dbReference type="EMBL" id="JACJIQ010000001">
    <property type="protein sequence ID" value="MBA9075777.1"/>
    <property type="molecule type" value="Genomic_DNA"/>
</dbReference>
<gene>
    <name evidence="3" type="ORF">FHS90_000474</name>
</gene>
<evidence type="ECO:0000256" key="1">
    <source>
        <dbReference type="SAM" id="MobiDB-lite"/>
    </source>
</evidence>
<comment type="caution">
    <text evidence="3">The sequence shown here is derived from an EMBL/GenBank/DDBJ whole genome shotgun (WGS) entry which is preliminary data.</text>
</comment>
<feature type="compositionally biased region" description="Basic and acidic residues" evidence="1">
    <location>
        <begin position="73"/>
        <end position="117"/>
    </location>
</feature>
<keyword evidence="4" id="KW-1185">Reference proteome</keyword>
<evidence type="ECO:0000256" key="2">
    <source>
        <dbReference type="SAM" id="SignalP"/>
    </source>
</evidence>
<dbReference type="AlphaFoldDB" id="A0A839GLG8"/>
<keyword evidence="2" id="KW-0732">Signal</keyword>
<feature type="chain" id="PRO_5032547478" evidence="2">
    <location>
        <begin position="20"/>
        <end position="203"/>
    </location>
</feature>
<feature type="signal peptide" evidence="2">
    <location>
        <begin position="1"/>
        <end position="19"/>
    </location>
</feature>
<feature type="compositionally biased region" description="Low complexity" evidence="1">
    <location>
        <begin position="149"/>
        <end position="161"/>
    </location>
</feature>
<name>A0A839GLG8_9BACT</name>
<feature type="compositionally biased region" description="Polar residues" evidence="1">
    <location>
        <begin position="169"/>
        <end position="182"/>
    </location>
</feature>
<proteinExistence type="predicted"/>
<reference evidence="3 4" key="1">
    <citation type="submission" date="2020-08" db="EMBL/GenBank/DDBJ databases">
        <title>Genomic Encyclopedia of Type Strains, Phase IV (KMG-IV): sequencing the most valuable type-strain genomes for metagenomic binning, comparative biology and taxonomic classification.</title>
        <authorList>
            <person name="Goeker M."/>
        </authorList>
    </citation>
    <scope>NUCLEOTIDE SEQUENCE [LARGE SCALE GENOMIC DNA]</scope>
    <source>
        <strain evidence="3 4">DSM 29854</strain>
    </source>
</reference>
<evidence type="ECO:0000313" key="3">
    <source>
        <dbReference type="EMBL" id="MBA9075777.1"/>
    </source>
</evidence>
<dbReference type="RefSeq" id="WP_182511449.1">
    <property type="nucleotide sequence ID" value="NZ_JACJIQ010000001.1"/>
</dbReference>
<accession>A0A839GLG8</accession>
<sequence>MKKMTFLAAALFAAATSFAQTTSTAVSQETSAKATHGQTVSATAKTNVAGQASEDGSVKGQEIKNAAQAKRAAAKEQQEKTKAEKREAKEAAARQRAETKTNVEDGLEQVREQKDTHGQQVSTTAQTTTATGKEKGLAVKQVATENKPARGARAETATGATVKVKSSARRQTPTTARKTNVGSAPVKAKAGVRTGAGLKVGKN</sequence>
<dbReference type="Proteomes" id="UP000563094">
    <property type="component" value="Unassembled WGS sequence"/>
</dbReference>
<feature type="region of interest" description="Disordered" evidence="1">
    <location>
        <begin position="30"/>
        <end position="203"/>
    </location>
</feature>
<evidence type="ECO:0000313" key="4">
    <source>
        <dbReference type="Proteomes" id="UP000563094"/>
    </source>
</evidence>
<organism evidence="3 4">
    <name type="scientific">Rufibacter quisquiliarum</name>
    <dbReference type="NCBI Taxonomy" id="1549639"/>
    <lineage>
        <taxon>Bacteria</taxon>
        <taxon>Pseudomonadati</taxon>
        <taxon>Bacteroidota</taxon>
        <taxon>Cytophagia</taxon>
        <taxon>Cytophagales</taxon>
        <taxon>Hymenobacteraceae</taxon>
        <taxon>Rufibacter</taxon>
    </lineage>
</organism>
<feature type="compositionally biased region" description="Polar residues" evidence="1">
    <location>
        <begin position="30"/>
        <end position="50"/>
    </location>
</feature>
<protein>
    <submittedName>
        <fullName evidence="3">CCR4-NOT transcriptional regulation complex NOT5 subunit</fullName>
    </submittedName>
</protein>